<dbReference type="GO" id="GO:0010997">
    <property type="term" value="F:anaphase-promoting complex binding"/>
    <property type="evidence" value="ECO:0007669"/>
    <property type="project" value="InterPro"/>
</dbReference>
<feature type="repeat" description="WD" evidence="4">
    <location>
        <begin position="320"/>
        <end position="361"/>
    </location>
</feature>
<proteinExistence type="inferred from homology"/>
<dbReference type="PANTHER" id="PTHR19918">
    <property type="entry name" value="CELL DIVISION CYCLE 20 CDC20 FIZZY -RELATED"/>
    <property type="match status" value="1"/>
</dbReference>
<gene>
    <name evidence="7" type="ORF">DASC09_007540</name>
</gene>
<evidence type="ECO:0000256" key="3">
    <source>
        <dbReference type="ARBA" id="ARBA00022737"/>
    </source>
</evidence>
<feature type="domain" description="CDC20/Fizzy WD40" evidence="6">
    <location>
        <begin position="185"/>
        <end position="488"/>
    </location>
</feature>
<dbReference type="InterPro" id="IPR001680">
    <property type="entry name" value="WD40_rpt"/>
</dbReference>
<dbReference type="Gene3D" id="2.130.10.10">
    <property type="entry name" value="YVTN repeat-like/Quinoprotein amine dehydrogenase"/>
    <property type="match status" value="1"/>
</dbReference>
<evidence type="ECO:0000313" key="7">
    <source>
        <dbReference type="EMBL" id="GMM33429.1"/>
    </source>
</evidence>
<dbReference type="SUPFAM" id="SSF50978">
    <property type="entry name" value="WD40 repeat-like"/>
    <property type="match status" value="1"/>
</dbReference>
<evidence type="ECO:0000256" key="2">
    <source>
        <dbReference type="ARBA" id="ARBA00022574"/>
    </source>
</evidence>
<dbReference type="SMART" id="SM00320">
    <property type="entry name" value="WD40"/>
    <property type="match status" value="5"/>
</dbReference>
<dbReference type="InterPro" id="IPR015943">
    <property type="entry name" value="WD40/YVTN_repeat-like_dom_sf"/>
</dbReference>
<dbReference type="EMBL" id="BTFZ01000001">
    <property type="protein sequence ID" value="GMM33429.1"/>
    <property type="molecule type" value="Genomic_DNA"/>
</dbReference>
<dbReference type="Pfam" id="PF24807">
    <property type="entry name" value="WD40_CDC20-Fz"/>
    <property type="match status" value="1"/>
</dbReference>
<feature type="region of interest" description="Disordered" evidence="5">
    <location>
        <begin position="99"/>
        <end position="131"/>
    </location>
</feature>
<dbReference type="GO" id="GO:0005680">
    <property type="term" value="C:anaphase-promoting complex"/>
    <property type="evidence" value="ECO:0007669"/>
    <property type="project" value="TreeGrafter"/>
</dbReference>
<dbReference type="InterPro" id="IPR056150">
    <property type="entry name" value="WD40_CDC20-Fz"/>
</dbReference>
<comment type="caution">
    <text evidence="7">The sequence shown here is derived from an EMBL/GenBank/DDBJ whole genome shotgun (WGS) entry which is preliminary data.</text>
</comment>
<reference evidence="7 8" key="1">
    <citation type="journal article" date="2023" name="Elife">
        <title>Identification of key yeast species and microbe-microbe interactions impacting larval growth of Drosophila in the wild.</title>
        <authorList>
            <person name="Mure A."/>
            <person name="Sugiura Y."/>
            <person name="Maeda R."/>
            <person name="Honda K."/>
            <person name="Sakurai N."/>
            <person name="Takahashi Y."/>
            <person name="Watada M."/>
            <person name="Katoh T."/>
            <person name="Gotoh A."/>
            <person name="Gotoh Y."/>
            <person name="Taniguchi I."/>
            <person name="Nakamura K."/>
            <person name="Hayashi T."/>
            <person name="Katayama T."/>
            <person name="Uemura T."/>
            <person name="Hattori Y."/>
        </authorList>
    </citation>
    <scope>NUCLEOTIDE SEQUENCE [LARGE SCALE GENOMIC DNA]</scope>
    <source>
        <strain evidence="7 8">SC-9</strain>
    </source>
</reference>
<dbReference type="AlphaFoldDB" id="A0AAV5QFC0"/>
<dbReference type="PROSITE" id="PS50082">
    <property type="entry name" value="WD_REPEATS_2"/>
    <property type="match status" value="1"/>
</dbReference>
<dbReference type="InterPro" id="IPR036322">
    <property type="entry name" value="WD40_repeat_dom_sf"/>
</dbReference>
<keyword evidence="2 4" id="KW-0853">WD repeat</keyword>
<keyword evidence="3" id="KW-0677">Repeat</keyword>
<protein>
    <submittedName>
        <fullName evidence="7">Ama1 protein</fullName>
    </submittedName>
</protein>
<dbReference type="GO" id="GO:1990757">
    <property type="term" value="F:ubiquitin ligase activator activity"/>
    <property type="evidence" value="ECO:0007669"/>
    <property type="project" value="TreeGrafter"/>
</dbReference>
<keyword evidence="8" id="KW-1185">Reference proteome</keyword>
<dbReference type="PROSITE" id="PS50294">
    <property type="entry name" value="WD_REPEATS_REGION"/>
    <property type="match status" value="1"/>
</dbReference>
<evidence type="ECO:0000256" key="4">
    <source>
        <dbReference type="PROSITE-ProRule" id="PRU00221"/>
    </source>
</evidence>
<comment type="similarity">
    <text evidence="1">Belongs to the WD repeat CDC20/Fizzy family.</text>
</comment>
<organism evidence="7 8">
    <name type="scientific">Saccharomycopsis crataegensis</name>
    <dbReference type="NCBI Taxonomy" id="43959"/>
    <lineage>
        <taxon>Eukaryota</taxon>
        <taxon>Fungi</taxon>
        <taxon>Dikarya</taxon>
        <taxon>Ascomycota</taxon>
        <taxon>Saccharomycotina</taxon>
        <taxon>Saccharomycetes</taxon>
        <taxon>Saccharomycopsidaceae</taxon>
        <taxon>Saccharomycopsis</taxon>
    </lineage>
</organism>
<dbReference type="InterPro" id="IPR033010">
    <property type="entry name" value="Cdc20/Fizzy"/>
</dbReference>
<feature type="compositionally biased region" description="Low complexity" evidence="5">
    <location>
        <begin position="43"/>
        <end position="72"/>
    </location>
</feature>
<dbReference type="PANTHER" id="PTHR19918:SF5">
    <property type="entry name" value="MEIOSIS-SPECIFIC APC_C ACTIVATOR PROTEIN AMA1"/>
    <property type="match status" value="1"/>
</dbReference>
<evidence type="ECO:0000256" key="1">
    <source>
        <dbReference type="ARBA" id="ARBA00006445"/>
    </source>
</evidence>
<sequence length="525" mass="57212">MDRFIPSDSSFENYRSLPNSVKTRKSMPDLYYVSTIEDRSSSSISTFTISPSPTRTSTADSVSNSSSLSIPKSSPPHYSGIIAQALGFSTKKRVLNFHSSNNRNKGAKMGRSSQSSRQFKSTKPLRAADNSPVSSTLAVMGPLLTSLSPQLVAKYLAEIPDGANEHNDIKKGEKNIKIQIPHKVLEAPGLRNDFYSNVVSWSAKTGKVAVGLGSQLFLWSEVSGPVCIPIDGNLDTITSLVFSDDDLLVVGTKSGKLTVYSQEAEAILSQYECFEKAIYCICWIPKSCEYFFIGNEIGEVSLFKIAMTSDIFNLELVSTFRSHEQQICGLAISSDRNQIAVGSNNNSCTLWDITDLEAPSLKFSLPHQAAVKAIAYCPWSSSLLATGGGSKDRTLRFWHTKSGTLLGSMSTKGQVTSVIWSRSRRQIAATFGYGDLVSPLLVSVYSYPSMTPVVQVPATPNSRILSAVISPDYTTVCVGTNDETLVFYKLWPTKTGLFGDAQDGLYGSDLIELYEGIDKVAEVIR</sequence>
<evidence type="ECO:0000313" key="8">
    <source>
        <dbReference type="Proteomes" id="UP001360560"/>
    </source>
</evidence>
<dbReference type="Proteomes" id="UP001360560">
    <property type="component" value="Unassembled WGS sequence"/>
</dbReference>
<dbReference type="RefSeq" id="XP_064850429.1">
    <property type="nucleotide sequence ID" value="XM_064994357.1"/>
</dbReference>
<dbReference type="GO" id="GO:1905786">
    <property type="term" value="P:positive regulation of anaphase-promoting complex-dependent catabolic process"/>
    <property type="evidence" value="ECO:0007669"/>
    <property type="project" value="TreeGrafter"/>
</dbReference>
<feature type="region of interest" description="Disordered" evidence="5">
    <location>
        <begin position="43"/>
        <end position="74"/>
    </location>
</feature>
<dbReference type="GO" id="GO:0031145">
    <property type="term" value="P:anaphase-promoting complex-dependent catabolic process"/>
    <property type="evidence" value="ECO:0007669"/>
    <property type="project" value="TreeGrafter"/>
</dbReference>
<name>A0AAV5QFC0_9ASCO</name>
<evidence type="ECO:0000256" key="5">
    <source>
        <dbReference type="SAM" id="MobiDB-lite"/>
    </source>
</evidence>
<feature type="compositionally biased region" description="Polar residues" evidence="5">
    <location>
        <begin position="111"/>
        <end position="121"/>
    </location>
</feature>
<accession>A0AAV5QFC0</accession>
<evidence type="ECO:0000259" key="6">
    <source>
        <dbReference type="Pfam" id="PF24807"/>
    </source>
</evidence>
<dbReference type="GeneID" id="90071408"/>